<organism evidence="2 3">
    <name type="scientific">Parathielavia hyrcaniae</name>
    <dbReference type="NCBI Taxonomy" id="113614"/>
    <lineage>
        <taxon>Eukaryota</taxon>
        <taxon>Fungi</taxon>
        <taxon>Dikarya</taxon>
        <taxon>Ascomycota</taxon>
        <taxon>Pezizomycotina</taxon>
        <taxon>Sordariomycetes</taxon>
        <taxon>Sordariomycetidae</taxon>
        <taxon>Sordariales</taxon>
        <taxon>Chaetomiaceae</taxon>
        <taxon>Parathielavia</taxon>
    </lineage>
</organism>
<reference evidence="2" key="1">
    <citation type="journal article" date="2023" name="Mol. Phylogenet. Evol.">
        <title>Genome-scale phylogeny and comparative genomics of the fungal order Sordariales.</title>
        <authorList>
            <person name="Hensen N."/>
            <person name="Bonometti L."/>
            <person name="Westerberg I."/>
            <person name="Brannstrom I.O."/>
            <person name="Guillou S."/>
            <person name="Cros-Aarteil S."/>
            <person name="Calhoun S."/>
            <person name="Haridas S."/>
            <person name="Kuo A."/>
            <person name="Mondo S."/>
            <person name="Pangilinan J."/>
            <person name="Riley R."/>
            <person name="LaButti K."/>
            <person name="Andreopoulos B."/>
            <person name="Lipzen A."/>
            <person name="Chen C."/>
            <person name="Yan M."/>
            <person name="Daum C."/>
            <person name="Ng V."/>
            <person name="Clum A."/>
            <person name="Steindorff A."/>
            <person name="Ohm R.A."/>
            <person name="Martin F."/>
            <person name="Silar P."/>
            <person name="Natvig D.O."/>
            <person name="Lalanne C."/>
            <person name="Gautier V."/>
            <person name="Ament-Velasquez S.L."/>
            <person name="Kruys A."/>
            <person name="Hutchinson M.I."/>
            <person name="Powell A.J."/>
            <person name="Barry K."/>
            <person name="Miller A.N."/>
            <person name="Grigoriev I.V."/>
            <person name="Debuchy R."/>
            <person name="Gladieux P."/>
            <person name="Hiltunen Thoren M."/>
            <person name="Johannesson H."/>
        </authorList>
    </citation>
    <scope>NUCLEOTIDE SEQUENCE</scope>
    <source>
        <strain evidence="2">CBS 757.83</strain>
    </source>
</reference>
<comment type="caution">
    <text evidence="2">The sequence shown here is derived from an EMBL/GenBank/DDBJ whole genome shotgun (WGS) entry which is preliminary data.</text>
</comment>
<dbReference type="EMBL" id="MU863626">
    <property type="protein sequence ID" value="KAK4105151.1"/>
    <property type="molecule type" value="Genomic_DNA"/>
</dbReference>
<accession>A0AAN6QCT4</accession>
<evidence type="ECO:0000313" key="3">
    <source>
        <dbReference type="Proteomes" id="UP001305647"/>
    </source>
</evidence>
<evidence type="ECO:0000256" key="1">
    <source>
        <dbReference type="SAM" id="MobiDB-lite"/>
    </source>
</evidence>
<gene>
    <name evidence="2" type="ORF">N658DRAFT_202210</name>
</gene>
<reference evidence="2" key="2">
    <citation type="submission" date="2023-05" db="EMBL/GenBank/DDBJ databases">
        <authorList>
            <consortium name="Lawrence Berkeley National Laboratory"/>
            <person name="Steindorff A."/>
            <person name="Hensen N."/>
            <person name="Bonometti L."/>
            <person name="Westerberg I."/>
            <person name="Brannstrom I.O."/>
            <person name="Guillou S."/>
            <person name="Cros-Aarteil S."/>
            <person name="Calhoun S."/>
            <person name="Haridas S."/>
            <person name="Kuo A."/>
            <person name="Mondo S."/>
            <person name="Pangilinan J."/>
            <person name="Riley R."/>
            <person name="Labutti K."/>
            <person name="Andreopoulos B."/>
            <person name="Lipzen A."/>
            <person name="Chen C."/>
            <person name="Yanf M."/>
            <person name="Daum C."/>
            <person name="Ng V."/>
            <person name="Clum A."/>
            <person name="Ohm R."/>
            <person name="Martin F."/>
            <person name="Silar P."/>
            <person name="Natvig D."/>
            <person name="Lalanne C."/>
            <person name="Gautier V."/>
            <person name="Ament-Velasquez S.L."/>
            <person name="Kruys A."/>
            <person name="Hutchinson M.I."/>
            <person name="Powell A.J."/>
            <person name="Barry K."/>
            <person name="Miller A.N."/>
            <person name="Grigoriev I.V."/>
            <person name="Debuchy R."/>
            <person name="Gladieux P."/>
            <person name="Thoren M.H."/>
            <person name="Johannesson H."/>
        </authorList>
    </citation>
    <scope>NUCLEOTIDE SEQUENCE</scope>
    <source>
        <strain evidence="2">CBS 757.83</strain>
    </source>
</reference>
<evidence type="ECO:0000313" key="2">
    <source>
        <dbReference type="EMBL" id="KAK4105151.1"/>
    </source>
</evidence>
<sequence length="166" mass="17819">MAEQNTRLHASRICSAPNVSLSVLFICLLQREIRTIGTACKKCSLLLCSHGELDGATNSTTSVPLIGFAARLLSRKPQHPELKRGRGGRLCACVTPTAIGQTRECTVSGGFATESADNSSRQQLFPRLAIRSLPPSMNHESMIGGSPSQIPNFSGTTPELDGNYMF</sequence>
<feature type="region of interest" description="Disordered" evidence="1">
    <location>
        <begin position="142"/>
        <end position="166"/>
    </location>
</feature>
<proteinExistence type="predicted"/>
<name>A0AAN6QCT4_9PEZI</name>
<keyword evidence="3" id="KW-1185">Reference proteome</keyword>
<dbReference type="AlphaFoldDB" id="A0AAN6QCT4"/>
<protein>
    <submittedName>
        <fullName evidence="2">Uncharacterized protein</fullName>
    </submittedName>
</protein>
<feature type="compositionally biased region" description="Polar residues" evidence="1">
    <location>
        <begin position="146"/>
        <end position="157"/>
    </location>
</feature>
<dbReference type="Proteomes" id="UP001305647">
    <property type="component" value="Unassembled WGS sequence"/>
</dbReference>